<keyword evidence="6" id="KW-0732">Signal</keyword>
<protein>
    <recommendedName>
        <fullName evidence="4">Cleavage and polyadenylation specificity factor subunit 2</fullName>
    </recommendedName>
    <alternativeName>
        <fullName evidence="4">Cleavage and polyadenylation specificity factor 100 kDa subunit</fullName>
    </alternativeName>
</protein>
<dbReference type="Pfam" id="PF16661">
    <property type="entry name" value="Lactamase_B_6"/>
    <property type="match status" value="1"/>
</dbReference>
<dbReference type="GO" id="GO:0006397">
    <property type="term" value="P:mRNA processing"/>
    <property type="evidence" value="ECO:0007669"/>
    <property type="project" value="UniProtKB-KW"/>
</dbReference>
<dbReference type="PANTHER" id="PTHR45922:SF1">
    <property type="entry name" value="CLEAVAGE AND POLYADENYLATION SPECIFICITY FACTOR SUBUNIT 2"/>
    <property type="match status" value="1"/>
</dbReference>
<dbReference type="InterPro" id="IPR025069">
    <property type="entry name" value="Cpsf2_C"/>
</dbReference>
<dbReference type="PANTHER" id="PTHR45922">
    <property type="entry name" value="CLEAVAGE AND POLYADENYLATION SPECIFICITY FACTOR SUBUNIT 2"/>
    <property type="match status" value="1"/>
</dbReference>
<dbReference type="Gene3D" id="3.60.15.10">
    <property type="entry name" value="Ribonuclease Z/Hydroxyacylglutathione hydrolase-like"/>
    <property type="match status" value="1"/>
</dbReference>
<feature type="compositionally biased region" description="Acidic residues" evidence="5">
    <location>
        <begin position="456"/>
        <end position="472"/>
    </location>
</feature>
<keyword evidence="3 4" id="KW-0539">Nucleus</keyword>
<evidence type="ECO:0000256" key="3">
    <source>
        <dbReference type="ARBA" id="ARBA00023242"/>
    </source>
</evidence>
<dbReference type="Proteomes" id="UP000292447">
    <property type="component" value="Chromosome I"/>
</dbReference>
<evidence type="ECO:0000256" key="6">
    <source>
        <dbReference type="SAM" id="SignalP"/>
    </source>
</evidence>
<accession>A0A4V1ADH7</accession>
<evidence type="ECO:0000259" key="7">
    <source>
        <dbReference type="SMART" id="SM01027"/>
    </source>
</evidence>
<dbReference type="InterPro" id="IPR022712">
    <property type="entry name" value="Beta_Casp"/>
</dbReference>
<dbReference type="Pfam" id="PF10996">
    <property type="entry name" value="Beta-Casp"/>
    <property type="match status" value="1"/>
</dbReference>
<comment type="similarity">
    <text evidence="4">Belongs to the metallo-beta-lactamase superfamily. RNA-metabolizing metallo-beta-lactamase-like family. CPSF2/YSH1 subfamily.</text>
</comment>
<keyword evidence="4" id="KW-0694">RNA-binding</keyword>
<gene>
    <name evidence="8" type="primary">MPUL0A03780</name>
    <name evidence="8" type="ORF">METSCH_A03780</name>
</gene>
<proteinExistence type="inferred from homology"/>
<dbReference type="InterPro" id="IPR036866">
    <property type="entry name" value="RibonucZ/Hydroxyglut_hydro"/>
</dbReference>
<dbReference type="STRING" id="2163413.A0A4V1ADH7"/>
<dbReference type="InterPro" id="IPR027075">
    <property type="entry name" value="CPSF2"/>
</dbReference>
<evidence type="ECO:0000256" key="4">
    <source>
        <dbReference type="RuleBase" id="RU365006"/>
    </source>
</evidence>
<dbReference type="EMBL" id="CP034456">
    <property type="protein sequence ID" value="QBM85753.1"/>
    <property type="molecule type" value="Genomic_DNA"/>
</dbReference>
<evidence type="ECO:0000313" key="8">
    <source>
        <dbReference type="EMBL" id="QBM85753.1"/>
    </source>
</evidence>
<dbReference type="AlphaFoldDB" id="A0A4V1ADH7"/>
<sequence>MVLFTLLTLGGARDACKATMLDFDGEIRILADPGWNGENPDDVLFLEKYLGDVDMLVLSHSTPEYIGAYILLCIKFPMLMSAIPVYATVAVSQLARVSTVEFYRARGVLGPVETALCEVSDVDEWYDKVVLVKFQQNMAMLENRLMLTAYNSGHTLGGAFWLISKRMEKVVYAPTWNHSKDSFLNSASFISPNGNPVASLVRPTTLITGSDLGSPMPHKRRADKFLQLVNATLANGGAVLLPVAISGRFLELLHLIDDHLLHLPGAAIPVYFLLYSGTKVLSYAANLLDWMSSQLIKEYEGIAAELRAYSQVPFEPSKVDLLADPRELIQLPGPKIVFASGLDFASGDLSAQAMQFLCQDEKSTLILTEKTSFASTNTLTASLYHEWYKLAAAKNGGVVEDGVPVPLEKVVSMEEWAAEEELTGRELAAFKERVMSSRRQKLLEKVRDKKNKNILNEDDDDESSSDDAESSDEEKPEHPNTALTTPSATPAAPTGTVDVLKTHEMFVGDYITERLESNKPIDIRVTVKMKPKQAMFPNPIVRKRKFDDYGEVIDMKDFQLADDNNANNKLISESKRKFELNDKGKWGERDERRKGGRRGEEKKLAAKNRLTPQETLNNEVLQKNLDALYKPIRRVALKTIERLLVLQLKIRCGLSYVDLSGLVDLRSLVMIVSVLRPQNLVLLPDPTYAQGHDDTLNGRHLLQAAFEKQKSEQKSKIASDSLLSSTRFSALTTSHRGISKSQQSGMNVILAEQNKCEQVGGDGAGRHQEFEVRLDSQLDTTLKWQKLAGNYRITKVRGELSIYESQLTLNKQHPDSINSQFILKPVSTEGTATHLGSEKPGFGSSLAIGNVRLPELKKNLMALNMDAEFKGEGVLVVNDEIAIKKVSMGAYQGEDTGDLVIDGQIGPLYYKVKNCIKEMLAFV</sequence>
<dbReference type="Pfam" id="PF13299">
    <property type="entry name" value="CPSF100_C"/>
    <property type="match status" value="1"/>
</dbReference>
<evidence type="ECO:0000256" key="5">
    <source>
        <dbReference type="SAM" id="MobiDB-lite"/>
    </source>
</evidence>
<dbReference type="SMART" id="SM01027">
    <property type="entry name" value="Beta-Casp"/>
    <property type="match status" value="1"/>
</dbReference>
<name>A0A4V1ADH7_9ASCO</name>
<organism evidence="8 9">
    <name type="scientific">Metschnikowia aff. pulcherrima</name>
    <dbReference type="NCBI Taxonomy" id="2163413"/>
    <lineage>
        <taxon>Eukaryota</taxon>
        <taxon>Fungi</taxon>
        <taxon>Dikarya</taxon>
        <taxon>Ascomycota</taxon>
        <taxon>Saccharomycotina</taxon>
        <taxon>Pichiomycetes</taxon>
        <taxon>Metschnikowiaceae</taxon>
        <taxon>Metschnikowia</taxon>
    </lineage>
</organism>
<dbReference type="InterPro" id="IPR001279">
    <property type="entry name" value="Metallo-B-lactamas"/>
</dbReference>
<feature type="region of interest" description="Disordered" evidence="5">
    <location>
        <begin position="450"/>
        <end position="494"/>
    </location>
</feature>
<feature type="chain" id="PRO_5020346364" description="Cleavage and polyadenylation specificity factor subunit 2" evidence="6">
    <location>
        <begin position="19"/>
        <end position="923"/>
    </location>
</feature>
<dbReference type="GO" id="GO:0005847">
    <property type="term" value="C:mRNA cleavage and polyadenylation specificity factor complex"/>
    <property type="evidence" value="ECO:0007669"/>
    <property type="project" value="InterPro"/>
</dbReference>
<dbReference type="SUPFAM" id="SSF56281">
    <property type="entry name" value="Metallo-hydrolase/oxidoreductase"/>
    <property type="match status" value="1"/>
</dbReference>
<keyword evidence="9" id="KW-1185">Reference proteome</keyword>
<evidence type="ECO:0000256" key="1">
    <source>
        <dbReference type="ARBA" id="ARBA00004123"/>
    </source>
</evidence>
<feature type="domain" description="Beta-Casp" evidence="7">
    <location>
        <begin position="249"/>
        <end position="383"/>
    </location>
</feature>
<reference evidence="9" key="1">
    <citation type="submission" date="2019-03" db="EMBL/GenBank/DDBJ databases">
        <title>Snf2 controls pulcherriminic acid biosynthesis and connects pigmentation and antifungal activity of the yeast Metschnikowia pulcherrima.</title>
        <authorList>
            <person name="Gore-Lloyd D."/>
            <person name="Sumann I."/>
            <person name="Brachmann A.O."/>
            <person name="Schneeberger K."/>
            <person name="Ortiz-Merino R.A."/>
            <person name="Moreno-Beltran M."/>
            <person name="Schlaefli M."/>
            <person name="Kirner P."/>
            <person name="Santos Kron A."/>
            <person name="Wolfe K.H."/>
            <person name="Piel J."/>
            <person name="Ahrens C.H."/>
            <person name="Henk D."/>
            <person name="Freimoser F.M."/>
        </authorList>
    </citation>
    <scope>NUCLEOTIDE SEQUENCE [LARGE SCALE GENOMIC DNA]</scope>
    <source>
        <strain evidence="9">APC 1.2</strain>
    </source>
</reference>
<dbReference type="GO" id="GO:0003723">
    <property type="term" value="F:RNA binding"/>
    <property type="evidence" value="ECO:0007669"/>
    <property type="project" value="UniProtKB-KW"/>
</dbReference>
<comment type="subcellular location">
    <subcellularLocation>
        <location evidence="1 4">Nucleus</location>
    </subcellularLocation>
</comment>
<feature type="signal peptide" evidence="6">
    <location>
        <begin position="1"/>
        <end position="18"/>
    </location>
</feature>
<keyword evidence="2 4" id="KW-0507">mRNA processing</keyword>
<evidence type="ECO:0000313" key="9">
    <source>
        <dbReference type="Proteomes" id="UP000292447"/>
    </source>
</evidence>
<evidence type="ECO:0000256" key="2">
    <source>
        <dbReference type="ARBA" id="ARBA00022664"/>
    </source>
</evidence>
<feature type="compositionally biased region" description="Low complexity" evidence="5">
    <location>
        <begin position="479"/>
        <end position="494"/>
    </location>
</feature>